<dbReference type="Proteomes" id="UP000285430">
    <property type="component" value="Unassembled WGS sequence"/>
</dbReference>
<evidence type="ECO:0000256" key="3">
    <source>
        <dbReference type="SAM" id="MobiDB-lite"/>
    </source>
</evidence>
<proteinExistence type="predicted"/>
<dbReference type="AlphaFoldDB" id="A0A3R6XBS9"/>
<dbReference type="Pfam" id="PF00233">
    <property type="entry name" value="PDEase_I"/>
    <property type="match status" value="1"/>
</dbReference>
<dbReference type="InterPro" id="IPR002073">
    <property type="entry name" value="PDEase_catalytic_dom"/>
</dbReference>
<dbReference type="GO" id="GO:0046872">
    <property type="term" value="F:metal ion binding"/>
    <property type="evidence" value="ECO:0007669"/>
    <property type="project" value="UniProtKB-KW"/>
</dbReference>
<comment type="caution">
    <text evidence="5">The sequence shown here is derived from an EMBL/GenBank/DDBJ whole genome shotgun (WGS) entry which is preliminary data.</text>
</comment>
<dbReference type="PANTHER" id="PTHR11347">
    <property type="entry name" value="CYCLIC NUCLEOTIDE PHOSPHODIESTERASE"/>
    <property type="match status" value="1"/>
</dbReference>
<dbReference type="VEuPathDB" id="FungiDB:H257_06021"/>
<gene>
    <name evidence="5" type="ORF">DYB37_002572</name>
</gene>
<protein>
    <recommendedName>
        <fullName evidence="4">PDEase domain-containing protein</fullName>
    </recommendedName>
</protein>
<dbReference type="GO" id="GO:0007165">
    <property type="term" value="P:signal transduction"/>
    <property type="evidence" value="ECO:0007669"/>
    <property type="project" value="InterPro"/>
</dbReference>
<dbReference type="InterPro" id="IPR036971">
    <property type="entry name" value="PDEase_catalytic_dom_sf"/>
</dbReference>
<feature type="region of interest" description="Disordered" evidence="3">
    <location>
        <begin position="130"/>
        <end position="153"/>
    </location>
</feature>
<name>A0A3R6XBS9_APHAT</name>
<feature type="region of interest" description="Disordered" evidence="3">
    <location>
        <begin position="86"/>
        <end position="111"/>
    </location>
</feature>
<keyword evidence="1" id="KW-0479">Metal-binding</keyword>
<dbReference type="PROSITE" id="PS51845">
    <property type="entry name" value="PDEASE_I_2"/>
    <property type="match status" value="1"/>
</dbReference>
<keyword evidence="2" id="KW-0378">Hydrolase</keyword>
<feature type="domain" description="PDEase" evidence="4">
    <location>
        <begin position="143"/>
        <end position="410"/>
    </location>
</feature>
<reference evidence="5 6" key="1">
    <citation type="submission" date="2018-08" db="EMBL/GenBank/DDBJ databases">
        <title>Aphanomyces genome sequencing and annotation.</title>
        <authorList>
            <person name="Minardi D."/>
            <person name="Oidtmann B."/>
            <person name="Van Der Giezen M."/>
            <person name="Studholme D.J."/>
        </authorList>
    </citation>
    <scope>NUCLEOTIDE SEQUENCE [LARGE SCALE GENOMIC DNA]</scope>
    <source>
        <strain evidence="5 6">Da</strain>
    </source>
</reference>
<sequence>MVLLVDPSTSYLCCSRHVNEDGGCVREGFASSVACTAAPLVLSTAAHFHRAFHLVADKATAAVVSVPVFAPTDDNIFSSWKASPRNTSAFKTDDRRSLQKANRTATRQPIRIPIEPHSSISRFDNSSARAGYHGQAAPPRPLSPSSTPPSPRNIALPDELKQWTFDPFAAAALSKDVLVGHVLTIFQVFSLPLHFRIGLSTLRRFVVAVRDQYRDVPYHNFLHEFTTLHVTFLVMLSQSVPEELALCSVSTPLLSPATSPLGPVADLVGSGLLNRRDILALFIGAMCHHMNDNGSTNDFHIKSAPPRRCCTTTSPSLRTCTLCFDALRRPGHDVLENASGSDYIFVRRSIIRVILATHKQLLLNAIVHNADIANPALATPLHAGWSTSLMQEFNAQYEEEMNVGVGPMRT</sequence>
<dbReference type="Gene3D" id="1.10.1300.10">
    <property type="entry name" value="3'5'-cyclic nucleotide phosphodiesterase, catalytic domain"/>
    <property type="match status" value="2"/>
</dbReference>
<evidence type="ECO:0000256" key="1">
    <source>
        <dbReference type="ARBA" id="ARBA00022723"/>
    </source>
</evidence>
<evidence type="ECO:0000259" key="4">
    <source>
        <dbReference type="PROSITE" id="PS51845"/>
    </source>
</evidence>
<dbReference type="GO" id="GO:0004114">
    <property type="term" value="F:3',5'-cyclic-nucleotide phosphodiesterase activity"/>
    <property type="evidence" value="ECO:0007669"/>
    <property type="project" value="InterPro"/>
</dbReference>
<evidence type="ECO:0000256" key="2">
    <source>
        <dbReference type="ARBA" id="ARBA00022801"/>
    </source>
</evidence>
<accession>A0A3R6XBS9</accession>
<evidence type="ECO:0000313" key="5">
    <source>
        <dbReference type="EMBL" id="RHZ05145.1"/>
    </source>
</evidence>
<dbReference type="EMBL" id="QUTH01007222">
    <property type="protein sequence ID" value="RHZ05145.1"/>
    <property type="molecule type" value="Genomic_DNA"/>
</dbReference>
<feature type="compositionally biased region" description="Pro residues" evidence="3">
    <location>
        <begin position="138"/>
        <end position="151"/>
    </location>
</feature>
<evidence type="ECO:0000313" key="6">
    <source>
        <dbReference type="Proteomes" id="UP000285430"/>
    </source>
</evidence>
<dbReference type="SUPFAM" id="SSF109604">
    <property type="entry name" value="HD-domain/PDEase-like"/>
    <property type="match status" value="1"/>
</dbReference>
<organism evidence="5 6">
    <name type="scientific">Aphanomyces astaci</name>
    <name type="common">Crayfish plague agent</name>
    <dbReference type="NCBI Taxonomy" id="112090"/>
    <lineage>
        <taxon>Eukaryota</taxon>
        <taxon>Sar</taxon>
        <taxon>Stramenopiles</taxon>
        <taxon>Oomycota</taxon>
        <taxon>Saprolegniomycetes</taxon>
        <taxon>Saprolegniales</taxon>
        <taxon>Verrucalvaceae</taxon>
        <taxon>Aphanomyces</taxon>
    </lineage>
</organism>